<dbReference type="GO" id="GO:0015648">
    <property type="term" value="F:lipid-linked peptidoglycan transporter activity"/>
    <property type="evidence" value="ECO:0007669"/>
    <property type="project" value="TreeGrafter"/>
</dbReference>
<dbReference type="InterPro" id="IPR001182">
    <property type="entry name" value="FtsW/RodA"/>
</dbReference>
<evidence type="ECO:0000256" key="1">
    <source>
        <dbReference type="ARBA" id="ARBA00004141"/>
    </source>
</evidence>
<keyword evidence="7" id="KW-1185">Reference proteome</keyword>
<dbReference type="PANTHER" id="PTHR30474:SF1">
    <property type="entry name" value="PEPTIDOGLYCAN GLYCOSYLTRANSFERASE MRDB"/>
    <property type="match status" value="1"/>
</dbReference>
<keyword evidence="3" id="KW-0133">Cell shape</keyword>
<evidence type="ECO:0000313" key="7">
    <source>
        <dbReference type="Proteomes" id="UP000027602"/>
    </source>
</evidence>
<sequence length="71" mass="7942">MITFHVFKNIGMTIELLPITGIPLPFVSYGGSSLMATCSQSASYFQSVITIKSTCFQRQYKKSEGKVLRFI</sequence>
<dbReference type="HOGENOM" id="CLU_2731629_0_0_9"/>
<dbReference type="GO" id="GO:0032153">
    <property type="term" value="C:cell division site"/>
    <property type="evidence" value="ECO:0007669"/>
    <property type="project" value="TreeGrafter"/>
</dbReference>
<gene>
    <name evidence="6" type="ORF">BMMGA3_02285</name>
</gene>
<keyword evidence="5" id="KW-0472">Membrane</keyword>
<reference evidence="6 7" key="1">
    <citation type="journal article" date="2015" name="BMC Genomics">
        <title>Transcriptome analysis of thermophilic methylotrophic Bacillus methanolicus MGA3 using RNA-sequencing provides detailed insights into its previously uncharted transcriptional landscape.</title>
        <authorList>
            <person name="Irla M."/>
            <person name="Neshat A."/>
            <person name="Brautaset T."/>
            <person name="Ruckert C."/>
            <person name="Kalinowski J."/>
            <person name="Wendisch V.F."/>
        </authorList>
    </citation>
    <scope>NUCLEOTIDE SEQUENCE [LARGE SCALE GENOMIC DNA]</scope>
    <source>
        <strain evidence="7">MGA3 / ATCC 53907</strain>
    </source>
</reference>
<dbReference type="EMBL" id="CP007739">
    <property type="protein sequence ID" value="AIE58927.1"/>
    <property type="molecule type" value="Genomic_DNA"/>
</dbReference>
<dbReference type="eggNOG" id="COG0772">
    <property type="taxonomic scope" value="Bacteria"/>
</dbReference>
<keyword evidence="4" id="KW-1133">Transmembrane helix</keyword>
<dbReference type="GO" id="GO:0005886">
    <property type="term" value="C:plasma membrane"/>
    <property type="evidence" value="ECO:0007669"/>
    <property type="project" value="TreeGrafter"/>
</dbReference>
<comment type="subcellular location">
    <subcellularLocation>
        <location evidence="1">Membrane</location>
        <topology evidence="1">Multi-pass membrane protein</topology>
    </subcellularLocation>
</comment>
<organism evidence="6 7">
    <name type="scientific">Bacillus methanolicus (strain MGA3 / ATCC 53907)</name>
    <dbReference type="NCBI Taxonomy" id="796606"/>
    <lineage>
        <taxon>Bacteria</taxon>
        <taxon>Bacillati</taxon>
        <taxon>Bacillota</taxon>
        <taxon>Bacilli</taxon>
        <taxon>Bacillales</taxon>
        <taxon>Bacillaceae</taxon>
        <taxon>Bacillus</taxon>
    </lineage>
</organism>
<evidence type="ECO:0000256" key="3">
    <source>
        <dbReference type="ARBA" id="ARBA00022960"/>
    </source>
</evidence>
<dbReference type="GO" id="GO:0008360">
    <property type="term" value="P:regulation of cell shape"/>
    <property type="evidence" value="ECO:0007669"/>
    <property type="project" value="UniProtKB-KW"/>
</dbReference>
<evidence type="ECO:0000256" key="5">
    <source>
        <dbReference type="ARBA" id="ARBA00023136"/>
    </source>
</evidence>
<dbReference type="KEGG" id="bmet:BMMGA3_02285"/>
<dbReference type="PANTHER" id="PTHR30474">
    <property type="entry name" value="CELL CYCLE PROTEIN"/>
    <property type="match status" value="1"/>
</dbReference>
<protein>
    <submittedName>
        <fullName evidence="6">Uncharacterized protein</fullName>
    </submittedName>
</protein>
<dbReference type="GO" id="GO:0051301">
    <property type="term" value="P:cell division"/>
    <property type="evidence" value="ECO:0007669"/>
    <property type="project" value="InterPro"/>
</dbReference>
<dbReference type="Pfam" id="PF01098">
    <property type="entry name" value="FTSW_RODA_SPOVE"/>
    <property type="match status" value="1"/>
</dbReference>
<dbReference type="Proteomes" id="UP000027602">
    <property type="component" value="Chromosome"/>
</dbReference>
<dbReference type="AlphaFoldDB" id="I3E3B9"/>
<name>I3E3B9_BACMM</name>
<dbReference type="STRING" id="796606.BMMGA3_02285"/>
<evidence type="ECO:0000313" key="6">
    <source>
        <dbReference type="EMBL" id="AIE58927.1"/>
    </source>
</evidence>
<keyword evidence="2" id="KW-0812">Transmembrane</keyword>
<evidence type="ECO:0000256" key="2">
    <source>
        <dbReference type="ARBA" id="ARBA00022692"/>
    </source>
</evidence>
<accession>I3E3B9</accession>
<evidence type="ECO:0000256" key="4">
    <source>
        <dbReference type="ARBA" id="ARBA00022989"/>
    </source>
</evidence>
<proteinExistence type="predicted"/>